<evidence type="ECO:0000256" key="4">
    <source>
        <dbReference type="SAM" id="Phobius"/>
    </source>
</evidence>
<reference evidence="6" key="1">
    <citation type="submission" date="2022-08" db="EMBL/GenBank/DDBJ databases">
        <title>Complete Genome Sequences of 2 Bosea sp. soil isolates.</title>
        <authorList>
            <person name="Alvarez Arevalo M."/>
            <person name="Sterndorff E.B."/>
            <person name="Faurdal D."/>
            <person name="Joergensen T.S."/>
            <person name="Weber T."/>
        </authorList>
    </citation>
    <scope>NUCLEOTIDE SEQUENCE</scope>
    <source>
        <strain evidence="6">NBC_00436</strain>
    </source>
</reference>
<feature type="coiled-coil region" evidence="3">
    <location>
        <begin position="180"/>
        <end position="207"/>
    </location>
</feature>
<dbReference type="GO" id="GO:0007165">
    <property type="term" value="P:signal transduction"/>
    <property type="evidence" value="ECO:0007669"/>
    <property type="project" value="UniProtKB-KW"/>
</dbReference>
<feature type="transmembrane region" description="Helical" evidence="4">
    <location>
        <begin position="39"/>
        <end position="56"/>
    </location>
</feature>
<organism evidence="6">
    <name type="scientific">Bosea sp. NBC_00436</name>
    <dbReference type="NCBI Taxonomy" id="2969620"/>
    <lineage>
        <taxon>Bacteria</taxon>
        <taxon>Pseudomonadati</taxon>
        <taxon>Pseudomonadota</taxon>
        <taxon>Alphaproteobacteria</taxon>
        <taxon>Hyphomicrobiales</taxon>
        <taxon>Boseaceae</taxon>
        <taxon>Bosea</taxon>
    </lineage>
</organism>
<proteinExistence type="predicted"/>
<evidence type="ECO:0000256" key="2">
    <source>
        <dbReference type="PROSITE-ProRule" id="PRU00284"/>
    </source>
</evidence>
<keyword evidence="3" id="KW-0175">Coiled coil</keyword>
<feature type="transmembrane region" description="Helical" evidence="4">
    <location>
        <begin position="68"/>
        <end position="85"/>
    </location>
</feature>
<dbReference type="PROSITE" id="PS50111">
    <property type="entry name" value="CHEMOTAXIS_TRANSDUC_2"/>
    <property type="match status" value="1"/>
</dbReference>
<evidence type="ECO:0000256" key="1">
    <source>
        <dbReference type="ARBA" id="ARBA00023224"/>
    </source>
</evidence>
<keyword evidence="4" id="KW-0472">Membrane</keyword>
<evidence type="ECO:0000256" key="3">
    <source>
        <dbReference type="SAM" id="Coils"/>
    </source>
</evidence>
<evidence type="ECO:0000313" key="6">
    <source>
        <dbReference type="EMBL" id="UZF89500.1"/>
    </source>
</evidence>
<feature type="transmembrane region" description="Helical" evidence="4">
    <location>
        <begin position="97"/>
        <end position="125"/>
    </location>
</feature>
<dbReference type="SUPFAM" id="SSF58104">
    <property type="entry name" value="Methyl-accepting chemotaxis protein (MCP) signaling domain"/>
    <property type="match status" value="1"/>
</dbReference>
<dbReference type="InterPro" id="IPR004089">
    <property type="entry name" value="MCPsignal_dom"/>
</dbReference>
<gene>
    <name evidence="6" type="ORF">NWE54_12240</name>
</gene>
<protein>
    <submittedName>
        <fullName evidence="6">Methyl-accepting chemotaxis protein</fullName>
    </submittedName>
</protein>
<dbReference type="EMBL" id="CP102774">
    <property type="protein sequence ID" value="UZF89500.1"/>
    <property type="molecule type" value="Genomic_DNA"/>
</dbReference>
<dbReference type="Pfam" id="PF00015">
    <property type="entry name" value="MCPsignal"/>
    <property type="match status" value="1"/>
</dbReference>
<name>A0A9E8CNQ4_9HYPH</name>
<dbReference type="GO" id="GO:0016020">
    <property type="term" value="C:membrane"/>
    <property type="evidence" value="ECO:0007669"/>
    <property type="project" value="InterPro"/>
</dbReference>
<feature type="domain" description="Methyl-accepting transducer" evidence="5">
    <location>
        <begin position="230"/>
        <end position="466"/>
    </location>
</feature>
<evidence type="ECO:0000259" key="5">
    <source>
        <dbReference type="PROSITE" id="PS50111"/>
    </source>
</evidence>
<dbReference type="AlphaFoldDB" id="A0A9E8CNQ4"/>
<sequence length="486" mass="52025">MKDVARFRERFSRFLIAILWANAAVLAFGTPAGSPLDSPALVMAGIALAGFGTIAWRIDRTGWITRQVSSILTMGQVMLLVYAYAGHPYQADMHMYFFAMLAVLAGWLDWRIFIPASLAIVVHHLAFSLLQPSGVFLNGSQIDRVLLHGLIVAVQSIALSWLVWSLRQSLEISEGERDKADAARATADEARRDLAETTERSALVRRQVLHAVADDFEREIAGIARDVIASVQSLRIASQQMKSGALEVSERSSAASESSRQTSTNVVAVTQGTAELASSFAEVDRQVAETTRVVGETTRQARAVLDTVGELSRKAGQVGDITDAISTIAKHTNLLALNASIEAARLGRSGGGFTIVAQEIKSLANQTWRATEEIQSQIGAIRESSSDAIGAIDAMNATVGSLNQISSNVATVVEQQNAAAAGIAQIIRRAADETVFAAGHIDIVSRIAAETDEAAGHVAESADKLSRQSEHLDSEVAQFLGRIRAA</sequence>
<keyword evidence="4" id="KW-1133">Transmembrane helix</keyword>
<dbReference type="PANTHER" id="PTHR32089:SF112">
    <property type="entry name" value="LYSOZYME-LIKE PROTEIN-RELATED"/>
    <property type="match status" value="1"/>
</dbReference>
<accession>A0A9E8CNQ4</accession>
<dbReference type="PANTHER" id="PTHR32089">
    <property type="entry name" value="METHYL-ACCEPTING CHEMOTAXIS PROTEIN MCPB"/>
    <property type="match status" value="1"/>
</dbReference>
<dbReference type="SMART" id="SM00283">
    <property type="entry name" value="MA"/>
    <property type="match status" value="1"/>
</dbReference>
<keyword evidence="4" id="KW-0812">Transmembrane</keyword>
<feature type="transmembrane region" description="Helical" evidence="4">
    <location>
        <begin position="145"/>
        <end position="164"/>
    </location>
</feature>
<dbReference type="Gene3D" id="1.10.287.950">
    <property type="entry name" value="Methyl-accepting chemotaxis protein"/>
    <property type="match status" value="1"/>
</dbReference>
<keyword evidence="1 2" id="KW-0807">Transducer</keyword>